<feature type="region of interest" description="Disordered" evidence="2">
    <location>
        <begin position="445"/>
        <end position="511"/>
    </location>
</feature>
<feature type="region of interest" description="Disordered" evidence="2">
    <location>
        <begin position="43"/>
        <end position="136"/>
    </location>
</feature>
<gene>
    <name evidence="3" type="ORF">TTHERM_00041600</name>
</gene>
<evidence type="ECO:0000313" key="4">
    <source>
        <dbReference type="Proteomes" id="UP000009168"/>
    </source>
</evidence>
<reference evidence="4" key="1">
    <citation type="journal article" date="2006" name="PLoS Biol.">
        <title>Macronuclear genome sequence of the ciliate Tetrahymena thermophila, a model eukaryote.</title>
        <authorList>
            <person name="Eisen J.A."/>
            <person name="Coyne R.S."/>
            <person name="Wu M."/>
            <person name="Wu D."/>
            <person name="Thiagarajan M."/>
            <person name="Wortman J.R."/>
            <person name="Badger J.H."/>
            <person name="Ren Q."/>
            <person name="Amedeo P."/>
            <person name="Jones K.M."/>
            <person name="Tallon L.J."/>
            <person name="Delcher A.L."/>
            <person name="Salzberg S.L."/>
            <person name="Silva J.C."/>
            <person name="Haas B.J."/>
            <person name="Majoros W.H."/>
            <person name="Farzad M."/>
            <person name="Carlton J.M."/>
            <person name="Smith R.K. Jr."/>
            <person name="Garg J."/>
            <person name="Pearlman R.E."/>
            <person name="Karrer K.M."/>
            <person name="Sun L."/>
            <person name="Manning G."/>
            <person name="Elde N.C."/>
            <person name="Turkewitz A.P."/>
            <person name="Asai D.J."/>
            <person name="Wilkes D.E."/>
            <person name="Wang Y."/>
            <person name="Cai H."/>
            <person name="Collins K."/>
            <person name="Stewart B.A."/>
            <person name="Lee S.R."/>
            <person name="Wilamowska K."/>
            <person name="Weinberg Z."/>
            <person name="Ruzzo W.L."/>
            <person name="Wloga D."/>
            <person name="Gaertig J."/>
            <person name="Frankel J."/>
            <person name="Tsao C.-C."/>
            <person name="Gorovsky M.A."/>
            <person name="Keeling P.J."/>
            <person name="Waller R.F."/>
            <person name="Patron N.J."/>
            <person name="Cherry J.M."/>
            <person name="Stover N.A."/>
            <person name="Krieger C.J."/>
            <person name="del Toro C."/>
            <person name="Ryder H.F."/>
            <person name="Williamson S.C."/>
            <person name="Barbeau R.A."/>
            <person name="Hamilton E.P."/>
            <person name="Orias E."/>
        </authorList>
    </citation>
    <scope>NUCLEOTIDE SEQUENCE [LARGE SCALE GENOMIC DNA]</scope>
    <source>
        <strain evidence="4">SB210</strain>
    </source>
</reference>
<feature type="compositionally biased region" description="Polar residues" evidence="2">
    <location>
        <begin position="83"/>
        <end position="99"/>
    </location>
</feature>
<feature type="compositionally biased region" description="Polar residues" evidence="2">
    <location>
        <begin position="445"/>
        <end position="471"/>
    </location>
</feature>
<dbReference type="Proteomes" id="UP000009168">
    <property type="component" value="Unassembled WGS sequence"/>
</dbReference>
<evidence type="ECO:0000256" key="2">
    <source>
        <dbReference type="SAM" id="MobiDB-lite"/>
    </source>
</evidence>
<feature type="compositionally biased region" description="Low complexity" evidence="2">
    <location>
        <begin position="43"/>
        <end position="68"/>
    </location>
</feature>
<protein>
    <submittedName>
        <fullName evidence="3">Uncharacterized protein</fullName>
    </submittedName>
</protein>
<dbReference type="InParanoid" id="Q22LV7"/>
<feature type="coiled-coil region" evidence="1">
    <location>
        <begin position="7"/>
        <end position="37"/>
    </location>
</feature>
<feature type="compositionally biased region" description="Basic and acidic residues" evidence="2">
    <location>
        <begin position="69"/>
        <end position="81"/>
    </location>
</feature>
<keyword evidence="4" id="KW-1185">Reference proteome</keyword>
<feature type="compositionally biased region" description="Polar residues" evidence="2">
    <location>
        <begin position="107"/>
        <end position="134"/>
    </location>
</feature>
<feature type="compositionally biased region" description="Low complexity" evidence="2">
    <location>
        <begin position="472"/>
        <end position="485"/>
    </location>
</feature>
<evidence type="ECO:0000256" key="1">
    <source>
        <dbReference type="SAM" id="Coils"/>
    </source>
</evidence>
<name>Q22LV7_TETTS</name>
<accession>Q22LV7</accession>
<dbReference type="FunCoup" id="Q22LV7">
    <property type="interactions" value="10"/>
</dbReference>
<dbReference type="EMBL" id="GG662720">
    <property type="protein sequence ID" value="EAR86291.2"/>
    <property type="molecule type" value="Genomic_DNA"/>
</dbReference>
<sequence length="719" mass="82856">MQQGLNLREQKNIKNQLQKHREELELLELQIQQEQRNGLNKFQNSSNINISSNNNNFNSNNNNNNGNKNNDKNSILEERKAKSSLSRQQPQIINEQNNKIYKGQNMYIESQRNSNNSPVKNQQSNNSNSPTIPLNNIRPLGIRLSQAGQDVLLPNKNKVSMTMDEAQIIQTNQLSNLKEQKYNSKINSYKVSGSESQSPPYQRSGLSSNNYKVQSQIGSSNYQIQQKNESYPQIYINQQNQVQSHAKYNTDQYSRRIKNVNQYPSQLENRENGIYNLANQPQTHSQINLQSKQQKGHSSPEINQLPHNLKNLSIVKLPNEDEVHFDELNLQTEGYLIEKYCEFLNNDNDLFYLEGNFSRLYSSSIQSYLDSEQKESNAFKGALAVCFDAQNPQTDFKYIHPNFKVSLKKIANNPMIYAGLASQGASSVSNNNQDQINQSRILSNSKLNSPHSQQSSNQGFESNFNNFMNKKQNSQDQDSLSQNQNYLQGSREGAKGTSSQGINKSNNINRSYTNSTNTNLSFFNKKQNFQIPQISVSDLMSELQRVQQEYRTHKVLLYKIFIITKFKVRIDLGFLQISFNMNAPNSQKTYSQCIIHRLFISRIYRKLNYAQFIYLQVYNFLFATYPNLEKVSITLSNLSQQYLRFKQSIGFRLENIKSSNEQSQVSQQIRLVLKKSDFAQIFNHIHSNKKFVDKPGLDNQALNLQQNKLTSNKLGIPSF</sequence>
<feature type="region of interest" description="Disordered" evidence="2">
    <location>
        <begin position="188"/>
        <end position="208"/>
    </location>
</feature>
<organism evidence="3 4">
    <name type="scientific">Tetrahymena thermophila (strain SB210)</name>
    <dbReference type="NCBI Taxonomy" id="312017"/>
    <lineage>
        <taxon>Eukaryota</taxon>
        <taxon>Sar</taxon>
        <taxon>Alveolata</taxon>
        <taxon>Ciliophora</taxon>
        <taxon>Intramacronucleata</taxon>
        <taxon>Oligohymenophorea</taxon>
        <taxon>Hymenostomatida</taxon>
        <taxon>Tetrahymenina</taxon>
        <taxon>Tetrahymenidae</taxon>
        <taxon>Tetrahymena</taxon>
    </lineage>
</organism>
<dbReference type="HOGENOM" id="CLU_366612_0_0_1"/>
<evidence type="ECO:0000313" key="3">
    <source>
        <dbReference type="EMBL" id="EAR86291.2"/>
    </source>
</evidence>
<dbReference type="KEGG" id="tet:TTHERM_00041600"/>
<dbReference type="GeneID" id="7841469"/>
<dbReference type="AlphaFoldDB" id="Q22LV7"/>
<proteinExistence type="predicted"/>
<dbReference type="RefSeq" id="XP_977263.2">
    <property type="nucleotide sequence ID" value="XM_972170.2"/>
</dbReference>
<keyword evidence="1" id="KW-0175">Coiled coil</keyword>